<evidence type="ECO:0000313" key="2">
    <source>
        <dbReference type="EMBL" id="KAK1644797.1"/>
    </source>
</evidence>
<feature type="compositionally biased region" description="Basic residues" evidence="1">
    <location>
        <begin position="430"/>
        <end position="444"/>
    </location>
</feature>
<protein>
    <submittedName>
        <fullName evidence="2">Uncharacterized protein</fullName>
    </submittedName>
</protein>
<feature type="region of interest" description="Disordered" evidence="1">
    <location>
        <begin position="358"/>
        <end position="469"/>
    </location>
</feature>
<feature type="compositionally biased region" description="Low complexity" evidence="1">
    <location>
        <begin position="127"/>
        <end position="145"/>
    </location>
</feature>
<accession>A0AAD8S3G9</accession>
<feature type="region of interest" description="Disordered" evidence="1">
    <location>
        <begin position="1"/>
        <end position="152"/>
    </location>
</feature>
<reference evidence="2" key="1">
    <citation type="submission" date="2023-07" db="EMBL/GenBank/DDBJ databases">
        <title>A chromosome-level genome assembly of Lolium multiflorum.</title>
        <authorList>
            <person name="Chen Y."/>
            <person name="Copetti D."/>
            <person name="Kolliker R."/>
            <person name="Studer B."/>
        </authorList>
    </citation>
    <scope>NUCLEOTIDE SEQUENCE</scope>
    <source>
        <strain evidence="2">02402/16</strain>
        <tissue evidence="2">Leaf</tissue>
    </source>
</reference>
<name>A0AAD8S3G9_LOLMU</name>
<sequence>MSDYTPLSDSESEGKPPGWRHWWETATMPSDLGSTPSDPASTPSVEEEDGGGNASDGQEVDRGAAVSDGEDDEEEEEGHEEEEENSDARFDRLEAQEAADDEAAARKEARAWARAQARAARRRPFNDDTSSDSNSSKDASSSSSSYDEEVTSKRRMSGKSICAILIPALRASSLLPLDSASRYRVVAATELSHASAVARLPLDLPSAGVALCLSPCRLLLCDPWPPPSRLSPSTYLASEVEERQARGGTGTKWRSREGRLVGWRWMRWGVVTAMDLLSYSVKKIAINLHQEHRSSGRMPPAPGNVGVTVNFGFFSDQRDDHHHHEQVFDEKIAKTRAPKSVKLFPDLGIPSCRNLLGNPTRPRFSLAPTSPSPSPLRRRAAALAPRRSPARPASGCRRLHALHSSAASSSRPFLGPARPPPPPPLSLRRPGLRPRSRRSLKPRPRSPLAAQPLPPPPRPPPPAPPRPGLLRIAPVKMEMNHGVVMDSMSDSSDWSTSDDSDIDELLQDDDVEMMSLLVEVQSFEDRAKLMDQRRGSTMGRTTIYRNRALGHEHLMEDYFAEVPTYPPRLFRRRYRMRRSLFVKIVIDCEAASTYFKRRRSAAGIMGFSAYQKISAAMRVLAYGVPADYTDEYLRIGQDTTTESVRRFAKLVIRLYGETYLRAPNEEDTKRLMETNEKRGWPGMLGSLDCMHWTWKNCPKAWHGMYCGKSRDATIVLEAVASEDTWIWHAFFGLPGTLNDINVLNRSPLFKRLISGDAPTCNYTVNGNDYSMGYYLTDGIYPEWATLVKSIKEKNGVPLSRKEAQFTRAQEAARKDIERAFGVLQARVGYVASKLAWQIVEYDWATQMQIIPIVTELAVLPGKVGAEEADHVEEVHVSIDWNTVDISDRTDLVIAPMFDIQMTTMFGVPVDEKDKEKEKDEAADDG</sequence>
<organism evidence="2 3">
    <name type="scientific">Lolium multiflorum</name>
    <name type="common">Italian ryegrass</name>
    <name type="synonym">Lolium perenne subsp. multiflorum</name>
    <dbReference type="NCBI Taxonomy" id="4521"/>
    <lineage>
        <taxon>Eukaryota</taxon>
        <taxon>Viridiplantae</taxon>
        <taxon>Streptophyta</taxon>
        <taxon>Embryophyta</taxon>
        <taxon>Tracheophyta</taxon>
        <taxon>Spermatophyta</taxon>
        <taxon>Magnoliopsida</taxon>
        <taxon>Liliopsida</taxon>
        <taxon>Poales</taxon>
        <taxon>Poaceae</taxon>
        <taxon>BOP clade</taxon>
        <taxon>Pooideae</taxon>
        <taxon>Poodae</taxon>
        <taxon>Poeae</taxon>
        <taxon>Poeae Chloroplast Group 2 (Poeae type)</taxon>
        <taxon>Loliodinae</taxon>
        <taxon>Loliinae</taxon>
        <taxon>Lolium</taxon>
    </lineage>
</organism>
<feature type="compositionally biased region" description="Low complexity" evidence="1">
    <location>
        <begin position="402"/>
        <end position="416"/>
    </location>
</feature>
<feature type="compositionally biased region" description="Acidic residues" evidence="1">
    <location>
        <begin position="68"/>
        <end position="85"/>
    </location>
</feature>
<dbReference type="InterPro" id="IPR006912">
    <property type="entry name" value="Harbinger_derived_prot"/>
</dbReference>
<feature type="compositionally biased region" description="Pro residues" evidence="1">
    <location>
        <begin position="452"/>
        <end position="467"/>
    </location>
</feature>
<dbReference type="Pfam" id="PF04827">
    <property type="entry name" value="Plant_tran"/>
    <property type="match status" value="1"/>
</dbReference>
<keyword evidence="3" id="KW-1185">Reference proteome</keyword>
<dbReference type="PANTHER" id="PTHR47150:SF6">
    <property type="entry name" value="OS01G0872900 PROTEIN"/>
    <property type="match status" value="1"/>
</dbReference>
<dbReference type="Proteomes" id="UP001231189">
    <property type="component" value="Unassembled WGS sequence"/>
</dbReference>
<comment type="caution">
    <text evidence="2">The sequence shown here is derived from an EMBL/GenBank/DDBJ whole genome shotgun (WGS) entry which is preliminary data.</text>
</comment>
<dbReference type="AlphaFoldDB" id="A0AAD8S3G9"/>
<proteinExistence type="predicted"/>
<dbReference type="PANTHER" id="PTHR47150">
    <property type="entry name" value="OS12G0169200 PROTEIN"/>
    <property type="match status" value="1"/>
</dbReference>
<feature type="compositionally biased region" description="Low complexity" evidence="1">
    <location>
        <begin position="381"/>
        <end position="394"/>
    </location>
</feature>
<dbReference type="EMBL" id="JAUUTY010000004">
    <property type="protein sequence ID" value="KAK1644797.1"/>
    <property type="molecule type" value="Genomic_DNA"/>
</dbReference>
<evidence type="ECO:0000256" key="1">
    <source>
        <dbReference type="SAM" id="MobiDB-lite"/>
    </source>
</evidence>
<feature type="compositionally biased region" description="Polar residues" evidence="1">
    <location>
        <begin position="32"/>
        <end position="44"/>
    </location>
</feature>
<gene>
    <name evidence="2" type="ORF">QYE76_062602</name>
</gene>
<feature type="compositionally biased region" description="Basic and acidic residues" evidence="1">
    <location>
        <begin position="86"/>
        <end position="95"/>
    </location>
</feature>
<evidence type="ECO:0000313" key="3">
    <source>
        <dbReference type="Proteomes" id="UP001231189"/>
    </source>
</evidence>